<dbReference type="SUPFAM" id="SSF161098">
    <property type="entry name" value="MetI-like"/>
    <property type="match status" value="1"/>
</dbReference>
<dbReference type="GO" id="GO:0055085">
    <property type="term" value="P:transmembrane transport"/>
    <property type="evidence" value="ECO:0007669"/>
    <property type="project" value="InterPro"/>
</dbReference>
<evidence type="ECO:0000256" key="3">
    <source>
        <dbReference type="ARBA" id="ARBA00022475"/>
    </source>
</evidence>
<comment type="similarity">
    <text evidence="7">Belongs to the binding-protein-dependent transport system permease family.</text>
</comment>
<keyword evidence="3" id="KW-1003">Cell membrane</keyword>
<keyword evidence="6 7" id="KW-0472">Membrane</keyword>
<keyword evidence="2 7" id="KW-0813">Transport</keyword>
<evidence type="ECO:0000256" key="2">
    <source>
        <dbReference type="ARBA" id="ARBA00022448"/>
    </source>
</evidence>
<evidence type="ECO:0000256" key="6">
    <source>
        <dbReference type="ARBA" id="ARBA00023136"/>
    </source>
</evidence>
<evidence type="ECO:0000256" key="7">
    <source>
        <dbReference type="RuleBase" id="RU363032"/>
    </source>
</evidence>
<evidence type="ECO:0000256" key="5">
    <source>
        <dbReference type="ARBA" id="ARBA00022989"/>
    </source>
</evidence>
<dbReference type="InterPro" id="IPR045621">
    <property type="entry name" value="BPD_transp_1_N"/>
</dbReference>
<dbReference type="Pfam" id="PF00528">
    <property type="entry name" value="BPD_transp_1"/>
    <property type="match status" value="1"/>
</dbReference>
<feature type="transmembrane region" description="Helical" evidence="7">
    <location>
        <begin position="273"/>
        <end position="292"/>
    </location>
</feature>
<dbReference type="CDD" id="cd06261">
    <property type="entry name" value="TM_PBP2"/>
    <property type="match status" value="1"/>
</dbReference>
<dbReference type="GO" id="GO:0005886">
    <property type="term" value="C:plasma membrane"/>
    <property type="evidence" value="ECO:0007669"/>
    <property type="project" value="UniProtKB-SubCell"/>
</dbReference>
<reference evidence="9 10" key="1">
    <citation type="submission" date="2018-12" db="EMBL/GenBank/DDBJ databases">
        <title>Genome Sequence of Candidatus Viridilinea halotolerans isolated from saline sulfide-rich spring.</title>
        <authorList>
            <person name="Grouzdev D.S."/>
            <person name="Burganskaya E.I."/>
            <person name="Krutkina M.S."/>
            <person name="Sukhacheva M.V."/>
            <person name="Gorlenko V.M."/>
        </authorList>
    </citation>
    <scope>NUCLEOTIDE SEQUENCE [LARGE SCALE GENOMIC DNA]</scope>
    <source>
        <strain evidence="9">Chok-6</strain>
    </source>
</reference>
<dbReference type="AlphaFoldDB" id="A0A426TXR9"/>
<evidence type="ECO:0000256" key="1">
    <source>
        <dbReference type="ARBA" id="ARBA00004651"/>
    </source>
</evidence>
<dbReference type="Proteomes" id="UP000280307">
    <property type="component" value="Unassembled WGS sequence"/>
</dbReference>
<feature type="transmembrane region" description="Helical" evidence="7">
    <location>
        <begin position="173"/>
        <end position="192"/>
    </location>
</feature>
<gene>
    <name evidence="9" type="ORF">EI684_13120</name>
</gene>
<dbReference type="Gene3D" id="1.10.3720.10">
    <property type="entry name" value="MetI-like"/>
    <property type="match status" value="1"/>
</dbReference>
<evidence type="ECO:0000313" key="9">
    <source>
        <dbReference type="EMBL" id="RRR70605.1"/>
    </source>
</evidence>
<sequence length="308" mass="33017">MLRFLARRLVGALLVMLAVSFFTFFLLDLAPGDAADTLIGEEATVEQLEALRSRLGLDMPLPLRYGQFLVDALQGDLGVSVMSGRPVAKLVAERFVYTLWLSLASMAVAIALGGLAGVAAAAQPRGWLDLLVMSLITLGQALPTFWLALMLMLTFGLTLGWLPVIGGGTFRHMIMPTIALSLPAAAVIARLVRSSLLDVKGADYVRTARAKGLGPVAVWRRHLLPNSLVPVITMMGLYLGQMLGGAFIVETIFGWPGLGRLMVQAIFDRDLPVVLGAVLLIAVIVQLLNIMVDVAHAWLDPRVGAEAV</sequence>
<evidence type="ECO:0000256" key="4">
    <source>
        <dbReference type="ARBA" id="ARBA00022692"/>
    </source>
</evidence>
<comment type="caution">
    <text evidence="9">The sequence shown here is derived from an EMBL/GenBank/DDBJ whole genome shotgun (WGS) entry which is preliminary data.</text>
</comment>
<comment type="subcellular location">
    <subcellularLocation>
        <location evidence="1 7">Cell membrane</location>
        <topology evidence="1 7">Multi-pass membrane protein</topology>
    </subcellularLocation>
</comment>
<accession>A0A426TXR9</accession>
<organism evidence="9 10">
    <name type="scientific">Candidatus Viridilinea halotolerans</name>
    <dbReference type="NCBI Taxonomy" id="2491704"/>
    <lineage>
        <taxon>Bacteria</taxon>
        <taxon>Bacillati</taxon>
        <taxon>Chloroflexota</taxon>
        <taxon>Chloroflexia</taxon>
        <taxon>Chloroflexales</taxon>
        <taxon>Chloroflexineae</taxon>
        <taxon>Oscillochloridaceae</taxon>
        <taxon>Candidatus Viridilinea</taxon>
    </lineage>
</organism>
<dbReference type="InterPro" id="IPR035906">
    <property type="entry name" value="MetI-like_sf"/>
</dbReference>
<dbReference type="PROSITE" id="PS50928">
    <property type="entry name" value="ABC_TM1"/>
    <property type="match status" value="1"/>
</dbReference>
<evidence type="ECO:0000313" key="10">
    <source>
        <dbReference type="Proteomes" id="UP000280307"/>
    </source>
</evidence>
<name>A0A426TXR9_9CHLR</name>
<keyword evidence="5 7" id="KW-1133">Transmembrane helix</keyword>
<feature type="transmembrane region" description="Helical" evidence="7">
    <location>
        <begin position="228"/>
        <end position="253"/>
    </location>
</feature>
<feature type="transmembrane region" description="Helical" evidence="7">
    <location>
        <begin position="130"/>
        <end position="153"/>
    </location>
</feature>
<evidence type="ECO:0000259" key="8">
    <source>
        <dbReference type="PROSITE" id="PS50928"/>
    </source>
</evidence>
<dbReference type="PANTHER" id="PTHR43163:SF6">
    <property type="entry name" value="DIPEPTIDE TRANSPORT SYSTEM PERMEASE PROTEIN DPPB-RELATED"/>
    <property type="match status" value="1"/>
</dbReference>
<keyword evidence="4 7" id="KW-0812">Transmembrane</keyword>
<feature type="domain" description="ABC transmembrane type-1" evidence="8">
    <location>
        <begin position="95"/>
        <end position="292"/>
    </location>
</feature>
<protein>
    <submittedName>
        <fullName evidence="9">ABC transporter permease</fullName>
    </submittedName>
</protein>
<dbReference type="PANTHER" id="PTHR43163">
    <property type="entry name" value="DIPEPTIDE TRANSPORT SYSTEM PERMEASE PROTEIN DPPB-RELATED"/>
    <property type="match status" value="1"/>
</dbReference>
<proteinExistence type="inferred from homology"/>
<feature type="transmembrane region" description="Helical" evidence="7">
    <location>
        <begin position="95"/>
        <end position="118"/>
    </location>
</feature>
<dbReference type="Pfam" id="PF19300">
    <property type="entry name" value="BPD_transp_1_N"/>
    <property type="match status" value="1"/>
</dbReference>
<dbReference type="EMBL" id="RSAS01000508">
    <property type="protein sequence ID" value="RRR70605.1"/>
    <property type="molecule type" value="Genomic_DNA"/>
</dbReference>
<dbReference type="InterPro" id="IPR000515">
    <property type="entry name" value="MetI-like"/>
</dbReference>